<evidence type="ECO:0000313" key="13">
    <source>
        <dbReference type="EMBL" id="PEH40286.1"/>
    </source>
</evidence>
<dbReference type="SUPFAM" id="SSF111369">
    <property type="entry name" value="HlyD-like secretion proteins"/>
    <property type="match status" value="1"/>
</dbReference>
<reference evidence="14" key="1">
    <citation type="submission" date="2017-09" db="EMBL/GenBank/DDBJ databases">
        <title>FDA dAtabase for Regulatory Grade micrObial Sequences (FDA-ARGOS): Supporting development and validation of Infectious Disease Dx tests.</title>
        <authorList>
            <person name="Minogue T."/>
            <person name="Wolcott M."/>
            <person name="Wasieloski L."/>
            <person name="Aguilar W."/>
            <person name="Moore D."/>
            <person name="Tallon L."/>
            <person name="Sadzewicz L."/>
            <person name="Ott S."/>
            <person name="Zhao X."/>
            <person name="Nagaraj S."/>
            <person name="Vavikolanu K."/>
            <person name="Aluvathingal J."/>
            <person name="Nadendla S."/>
            <person name="Sichtig H."/>
        </authorList>
    </citation>
    <scope>NUCLEOTIDE SEQUENCE [LARGE SCALE GENOMIC DNA]</scope>
    <source>
        <strain evidence="14">FDAARGOS_390</strain>
    </source>
</reference>
<dbReference type="PRINTS" id="PR01490">
    <property type="entry name" value="RTXTOXIND"/>
</dbReference>
<keyword evidence="8 9" id="KW-0472">Membrane</keyword>
<dbReference type="PANTHER" id="PTHR30386:SF26">
    <property type="entry name" value="TRANSPORT PROTEIN COMB"/>
    <property type="match status" value="1"/>
</dbReference>
<dbReference type="Proteomes" id="UP000220629">
    <property type="component" value="Unassembled WGS sequence"/>
</dbReference>
<feature type="domain" description="AprE-like beta-barrel" evidence="12">
    <location>
        <begin position="360"/>
        <end position="451"/>
    </location>
</feature>
<dbReference type="Pfam" id="PF25988">
    <property type="entry name" value="HH_CyaD"/>
    <property type="match status" value="1"/>
</dbReference>
<evidence type="ECO:0000256" key="7">
    <source>
        <dbReference type="ARBA" id="ARBA00022989"/>
    </source>
</evidence>
<dbReference type="Gene3D" id="1.10.287.470">
    <property type="entry name" value="Helix hairpin bin"/>
    <property type="match status" value="1"/>
</dbReference>
<evidence type="ECO:0000256" key="9">
    <source>
        <dbReference type="RuleBase" id="RU365093"/>
    </source>
</evidence>
<evidence type="ECO:0000256" key="8">
    <source>
        <dbReference type="ARBA" id="ARBA00023136"/>
    </source>
</evidence>
<keyword evidence="10" id="KW-0175">Coiled coil</keyword>
<evidence type="ECO:0000256" key="4">
    <source>
        <dbReference type="ARBA" id="ARBA00022475"/>
    </source>
</evidence>
<evidence type="ECO:0000256" key="2">
    <source>
        <dbReference type="ARBA" id="ARBA00009477"/>
    </source>
</evidence>
<accession>A0A2A7S9P9</accession>
<organism evidence="13 14">
    <name type="scientific">Burkholderia gladioli</name>
    <name type="common">Pseudomonas marginata</name>
    <name type="synonym">Phytomonas marginata</name>
    <dbReference type="NCBI Taxonomy" id="28095"/>
    <lineage>
        <taxon>Bacteria</taxon>
        <taxon>Pseudomonadati</taxon>
        <taxon>Pseudomonadota</taxon>
        <taxon>Betaproteobacteria</taxon>
        <taxon>Burkholderiales</taxon>
        <taxon>Burkholderiaceae</taxon>
        <taxon>Burkholderia</taxon>
    </lineage>
</organism>
<name>A0A2A7S9P9_BURGA</name>
<dbReference type="InterPro" id="IPR058982">
    <property type="entry name" value="Beta-barrel_AprE"/>
</dbReference>
<keyword evidence="5 9" id="KW-0997">Cell inner membrane</keyword>
<gene>
    <name evidence="13" type="ORF">CRM94_29740</name>
</gene>
<feature type="transmembrane region" description="Helical" evidence="9">
    <location>
        <begin position="59"/>
        <end position="78"/>
    </location>
</feature>
<evidence type="ECO:0000259" key="12">
    <source>
        <dbReference type="Pfam" id="PF26002"/>
    </source>
</evidence>
<dbReference type="EMBL" id="PDDY01000004">
    <property type="protein sequence ID" value="PEH40286.1"/>
    <property type="molecule type" value="Genomic_DNA"/>
</dbReference>
<evidence type="ECO:0000313" key="14">
    <source>
        <dbReference type="Proteomes" id="UP000220629"/>
    </source>
</evidence>
<keyword evidence="6 9" id="KW-0812">Transmembrane</keyword>
<dbReference type="InterPro" id="IPR059040">
    <property type="entry name" value="HH_CyaD-like"/>
</dbReference>
<dbReference type="PANTHER" id="PTHR30386">
    <property type="entry name" value="MEMBRANE FUSION SUBUNIT OF EMRAB-TOLC MULTIDRUG EFFLUX PUMP"/>
    <property type="match status" value="1"/>
</dbReference>
<evidence type="ECO:0000259" key="11">
    <source>
        <dbReference type="Pfam" id="PF25988"/>
    </source>
</evidence>
<feature type="coiled-coil region" evidence="10">
    <location>
        <begin position="190"/>
        <end position="217"/>
    </location>
</feature>
<sequence>MRLRWQALCDLALRYRAVFRAAWDNRADIAPVRRTRDELAFLPAHLELTESPSHPASRWSARVIVMLVLAIVLVAWCGRLDIVVTARGQLSPDARIKVIQPAITGVIRQIHVRDGQHVEAGQVLVELDATQATADESKANASRLDAALAIARTRALLDAQGSGRDPVVASVPAVNEARMAEVRQLARSAYRRYRDKLDSARATLRQREAQLDSARALLGRLRATAPLARQQADAYRALAADQYVARYEYFEKETAALDREHELAAQRSHVRELQASIAQQRAELQSETSTFRHDQHSELERATQMLTQSSEDETKAHTRRALLQLTSPVPGTVQSLATHTLGGVATAAQALMKIVPDDSLEVEATVENKDIGFVKVGQVVAVKVEAFPYTRYGYLKGSVVDVSNLAEPTRGRHKTLDYSVRIRLDTNRIRVGQRWIRLTPGMQVSADIKTGRRSVAEYFLGPLVRQVGESLHER</sequence>
<feature type="coiled-coil region" evidence="10">
    <location>
        <begin position="263"/>
        <end position="290"/>
    </location>
</feature>
<protein>
    <recommendedName>
        <fullName evidence="9">Membrane fusion protein (MFP) family protein</fullName>
    </recommendedName>
</protein>
<evidence type="ECO:0000256" key="3">
    <source>
        <dbReference type="ARBA" id="ARBA00022448"/>
    </source>
</evidence>
<evidence type="ECO:0000256" key="5">
    <source>
        <dbReference type="ARBA" id="ARBA00022519"/>
    </source>
</evidence>
<comment type="caution">
    <text evidence="13">The sequence shown here is derived from an EMBL/GenBank/DDBJ whole genome shotgun (WGS) entry which is preliminary data.</text>
</comment>
<dbReference type="GO" id="GO:0005886">
    <property type="term" value="C:plasma membrane"/>
    <property type="evidence" value="ECO:0007669"/>
    <property type="project" value="UniProtKB-SubCell"/>
</dbReference>
<evidence type="ECO:0000256" key="10">
    <source>
        <dbReference type="SAM" id="Coils"/>
    </source>
</evidence>
<evidence type="ECO:0000256" key="1">
    <source>
        <dbReference type="ARBA" id="ARBA00004377"/>
    </source>
</evidence>
<keyword evidence="3 9" id="KW-0813">Transport</keyword>
<proteinExistence type="inferred from homology"/>
<dbReference type="InterPro" id="IPR050739">
    <property type="entry name" value="MFP"/>
</dbReference>
<dbReference type="Pfam" id="PF26002">
    <property type="entry name" value="Beta-barrel_AprE"/>
    <property type="match status" value="1"/>
</dbReference>
<comment type="subcellular location">
    <subcellularLocation>
        <location evidence="1 9">Cell inner membrane</location>
        <topology evidence="1 9">Single-pass membrane protein</topology>
    </subcellularLocation>
</comment>
<dbReference type="NCBIfam" id="TIGR01843">
    <property type="entry name" value="type_I_hlyD"/>
    <property type="match status" value="1"/>
</dbReference>
<comment type="similarity">
    <text evidence="2 9">Belongs to the membrane fusion protein (MFP) (TC 8.A.1) family.</text>
</comment>
<keyword evidence="4 9" id="KW-1003">Cell membrane</keyword>
<dbReference type="InterPro" id="IPR010129">
    <property type="entry name" value="T1SS_HlyD"/>
</dbReference>
<evidence type="ECO:0000256" key="6">
    <source>
        <dbReference type="ARBA" id="ARBA00022692"/>
    </source>
</evidence>
<dbReference type="GO" id="GO:0015031">
    <property type="term" value="P:protein transport"/>
    <property type="evidence" value="ECO:0007669"/>
    <property type="project" value="InterPro"/>
</dbReference>
<feature type="domain" description="CyaD-like alpha-helical hairpin" evidence="11">
    <location>
        <begin position="128"/>
        <end position="323"/>
    </location>
</feature>
<dbReference type="Gene3D" id="2.40.50.100">
    <property type="match status" value="1"/>
</dbReference>
<dbReference type="AlphaFoldDB" id="A0A2A7S9P9"/>
<dbReference type="Gene3D" id="2.40.30.170">
    <property type="match status" value="1"/>
</dbReference>
<keyword evidence="7 9" id="KW-1133">Transmembrane helix</keyword>